<dbReference type="InterPro" id="IPR046867">
    <property type="entry name" value="AldOxase/xan_DH_MoCoBD2"/>
</dbReference>
<evidence type="ECO:0000259" key="3">
    <source>
        <dbReference type="SMART" id="SM01008"/>
    </source>
</evidence>
<dbReference type="PANTHER" id="PTHR11908:SF132">
    <property type="entry name" value="ALDEHYDE OXIDASE 1-RELATED"/>
    <property type="match status" value="1"/>
</dbReference>
<dbReference type="GO" id="GO:0005506">
    <property type="term" value="F:iron ion binding"/>
    <property type="evidence" value="ECO:0007669"/>
    <property type="project" value="InterPro"/>
</dbReference>
<reference evidence="4" key="2">
    <citation type="submission" date="2020-09" db="EMBL/GenBank/DDBJ databases">
        <authorList>
            <person name="Sun Q."/>
            <person name="Zhou Y."/>
        </authorList>
    </citation>
    <scope>NUCLEOTIDE SEQUENCE</scope>
    <source>
        <strain evidence="4">CGMCC 1.15367</strain>
    </source>
</reference>
<dbReference type="SMART" id="SM01008">
    <property type="entry name" value="Ald_Xan_dh_C"/>
    <property type="match status" value="1"/>
</dbReference>
<proteinExistence type="predicted"/>
<evidence type="ECO:0000256" key="2">
    <source>
        <dbReference type="ARBA" id="ARBA00023002"/>
    </source>
</evidence>
<dbReference type="Gene3D" id="3.90.1170.50">
    <property type="entry name" value="Aldehyde oxidase/xanthine dehydrogenase, a/b hammerhead"/>
    <property type="match status" value="1"/>
</dbReference>
<evidence type="ECO:0000313" key="4">
    <source>
        <dbReference type="EMBL" id="GGE02224.1"/>
    </source>
</evidence>
<name>A0A916ZL16_9HYPH</name>
<keyword evidence="1" id="KW-0500">Molybdenum</keyword>
<protein>
    <submittedName>
        <fullName evidence="4">Oxidoreductase</fullName>
    </submittedName>
</protein>
<feature type="domain" description="Aldehyde oxidase/xanthine dehydrogenase a/b hammerhead" evidence="3">
    <location>
        <begin position="34"/>
        <end position="140"/>
    </location>
</feature>
<dbReference type="Pfam" id="PF02738">
    <property type="entry name" value="MoCoBD_1"/>
    <property type="match status" value="1"/>
</dbReference>
<organism evidence="4 5">
    <name type="scientific">Aureimonas endophytica</name>
    <dbReference type="NCBI Taxonomy" id="2027858"/>
    <lineage>
        <taxon>Bacteria</taxon>
        <taxon>Pseudomonadati</taxon>
        <taxon>Pseudomonadota</taxon>
        <taxon>Alphaproteobacteria</taxon>
        <taxon>Hyphomicrobiales</taxon>
        <taxon>Aurantimonadaceae</taxon>
        <taxon>Aureimonas</taxon>
    </lineage>
</organism>
<dbReference type="Gene3D" id="3.30.365.10">
    <property type="entry name" value="Aldehyde oxidase/xanthine dehydrogenase, molybdopterin binding domain"/>
    <property type="match status" value="4"/>
</dbReference>
<evidence type="ECO:0000256" key="1">
    <source>
        <dbReference type="ARBA" id="ARBA00022505"/>
    </source>
</evidence>
<gene>
    <name evidence="4" type="primary">yagR</name>
    <name evidence="4" type="ORF">GCM10011390_21340</name>
</gene>
<dbReference type="SUPFAM" id="SSF56003">
    <property type="entry name" value="Molybdenum cofactor-binding domain"/>
    <property type="match status" value="1"/>
</dbReference>
<dbReference type="AlphaFoldDB" id="A0A916ZL16"/>
<dbReference type="SUPFAM" id="SSF54665">
    <property type="entry name" value="CO dehydrogenase molybdoprotein N-domain-like"/>
    <property type="match status" value="1"/>
</dbReference>
<dbReference type="InterPro" id="IPR008274">
    <property type="entry name" value="AldOxase/xan_DH_MoCoBD1"/>
</dbReference>
<dbReference type="InterPro" id="IPR016208">
    <property type="entry name" value="Ald_Oxase/xanthine_DH-like"/>
</dbReference>
<keyword evidence="2" id="KW-0560">Oxidoreductase</keyword>
<dbReference type="Pfam" id="PF01315">
    <property type="entry name" value="Ald_Xan_dh_C"/>
    <property type="match status" value="1"/>
</dbReference>
<evidence type="ECO:0000313" key="5">
    <source>
        <dbReference type="Proteomes" id="UP000644699"/>
    </source>
</evidence>
<keyword evidence="5" id="KW-1185">Reference proteome</keyword>
<dbReference type="GO" id="GO:0016491">
    <property type="term" value="F:oxidoreductase activity"/>
    <property type="evidence" value="ECO:0007669"/>
    <property type="project" value="UniProtKB-KW"/>
</dbReference>
<dbReference type="Pfam" id="PF20256">
    <property type="entry name" value="MoCoBD_2"/>
    <property type="match status" value="1"/>
</dbReference>
<accession>A0A916ZL16</accession>
<sequence length="738" mass="78923">MAMKFDTPAGMNPIDRMTVVGRPVDRYEGRLKTTGTATYAHEQRDVGPDAAYGYILGAAVAKGRIASIDTREAERAPGVVAVVTHRNAGRLGTGEFYVQRMLAAPDVDHYHQPVAVVVAETFEQARAASALVRVEYTRFAGRFDLEAAVGNAPVAPQMPFGGPTETEVGDFEAAFRDAEFFVDETYSVPDQAHAMMEPHATIARWDGDRLTCWTSIQQMNWGTRDLAAILGIPRENVRLFSPFIGGGFGGKGTVQADLALAAVAARAARRPVKLALQRALMFNATIHRPKTIQRVRLAASRDGMLTAVGHESWSGNLDGGRTEPTTLSTRALYAGPNRMTRVHLATLDLAEGNAMRAPGEAPGLMALEVAMDELAEKLGIDPIEFRVLNDTQVDPENPGRPFSSRPFVRALRLGAERFGWDTRVATPGRVRDGDWFVGMGMAGAIRAAPIAKAGARVHLGRDGMLTVEADMTDIGTGSYTIMQQTAAEMMGVPLERVVVRLGDSSFPQTPGSGGQQGAPSVTAGVYAACMALRDEVARRLGFNASDAEFADGMVRSGNRSLPLAAAAEGGDVVVEDAIEFGDLSKRFAIQTFGAHFAEVGVHAWTGEIRVRRMLAACAAGRILNPKLARSQVIGGMTMGIGAALMEEMAVDKRVGFFVNHDLAGYEVPVHADVPHLEVLFVDELDPVISPVKAKGIGELGLTGVAPAVANAVHNATGVRVRHYPITLDKLIAEMPEVA</sequence>
<dbReference type="Proteomes" id="UP000644699">
    <property type="component" value="Unassembled WGS sequence"/>
</dbReference>
<dbReference type="NCBIfam" id="NF041671">
    <property type="entry name" value="peri_hyde_PaoC"/>
    <property type="match status" value="1"/>
</dbReference>
<dbReference type="InterPro" id="IPR037165">
    <property type="entry name" value="AldOxase/xan_DH_Mopterin-bd_sf"/>
</dbReference>
<dbReference type="InterPro" id="IPR036856">
    <property type="entry name" value="Ald_Oxase/Xan_DH_a/b_sf"/>
</dbReference>
<dbReference type="PANTHER" id="PTHR11908">
    <property type="entry name" value="XANTHINE DEHYDROGENASE"/>
    <property type="match status" value="1"/>
</dbReference>
<dbReference type="EMBL" id="BMIQ01000003">
    <property type="protein sequence ID" value="GGE02224.1"/>
    <property type="molecule type" value="Genomic_DNA"/>
</dbReference>
<dbReference type="InterPro" id="IPR049648">
    <property type="entry name" value="PaoC-like"/>
</dbReference>
<comment type="caution">
    <text evidence="4">The sequence shown here is derived from an EMBL/GenBank/DDBJ whole genome shotgun (WGS) entry which is preliminary data.</text>
</comment>
<reference evidence="4" key="1">
    <citation type="journal article" date="2014" name="Int. J. Syst. Evol. Microbiol.">
        <title>Complete genome sequence of Corynebacterium casei LMG S-19264T (=DSM 44701T), isolated from a smear-ripened cheese.</title>
        <authorList>
            <consortium name="US DOE Joint Genome Institute (JGI-PGF)"/>
            <person name="Walter F."/>
            <person name="Albersmeier A."/>
            <person name="Kalinowski J."/>
            <person name="Ruckert C."/>
        </authorList>
    </citation>
    <scope>NUCLEOTIDE SEQUENCE</scope>
    <source>
        <strain evidence="4">CGMCC 1.15367</strain>
    </source>
</reference>
<dbReference type="InterPro" id="IPR000674">
    <property type="entry name" value="Ald_Oxase/Xan_DH_a/b"/>
</dbReference>